<dbReference type="PANTHER" id="PTHR33678">
    <property type="entry name" value="BLL1576 PROTEIN"/>
    <property type="match status" value="1"/>
</dbReference>
<comment type="caution">
    <text evidence="2">The sequence shown here is derived from an EMBL/GenBank/DDBJ whole genome shotgun (WGS) entry which is preliminary data.</text>
</comment>
<dbReference type="Proteomes" id="UP001596053">
    <property type="component" value="Unassembled WGS sequence"/>
</dbReference>
<evidence type="ECO:0000259" key="1">
    <source>
        <dbReference type="Pfam" id="PF13007"/>
    </source>
</evidence>
<name>A0ABW0IZS2_9HYPH</name>
<dbReference type="EMBL" id="JBHSLW010000061">
    <property type="protein sequence ID" value="MFC5423101.1"/>
    <property type="molecule type" value="Genomic_DNA"/>
</dbReference>
<dbReference type="PANTHER" id="PTHR33678:SF1">
    <property type="entry name" value="BLL1576 PROTEIN"/>
    <property type="match status" value="1"/>
</dbReference>
<sequence>MMMKPDDLPCDLASALAALRSEREARLQAEAVAASAQAKLSDTEALIAHLQLMIEKLKREKYGQRSERTARLIEQMELQLDELVTAASEDELAAAAAATKSGTVRAFTRKRPVRKPWPEDIERERIIIDPPSACACCGGSRLSKLGEDVTQ</sequence>
<dbReference type="Pfam" id="PF13007">
    <property type="entry name" value="LZ_Tnp_IS66"/>
    <property type="match status" value="1"/>
</dbReference>
<dbReference type="InterPro" id="IPR024463">
    <property type="entry name" value="Transposase_TnpC_homeodom"/>
</dbReference>
<protein>
    <submittedName>
        <fullName evidence="2">IS66 family transposase</fullName>
    </submittedName>
</protein>
<dbReference type="InterPro" id="IPR052344">
    <property type="entry name" value="Transposase-related"/>
</dbReference>
<gene>
    <name evidence="2" type="ORF">ACFPOB_26485</name>
</gene>
<accession>A0ABW0IZS2</accession>
<feature type="domain" description="Transposase TnpC homeodomain" evidence="1">
    <location>
        <begin position="49"/>
        <end position="126"/>
    </location>
</feature>
<evidence type="ECO:0000313" key="3">
    <source>
        <dbReference type="Proteomes" id="UP001596053"/>
    </source>
</evidence>
<evidence type="ECO:0000313" key="2">
    <source>
        <dbReference type="EMBL" id="MFC5423101.1"/>
    </source>
</evidence>
<organism evidence="2 3">
    <name type="scientific">Bosea eneae</name>
    <dbReference type="NCBI Taxonomy" id="151454"/>
    <lineage>
        <taxon>Bacteria</taxon>
        <taxon>Pseudomonadati</taxon>
        <taxon>Pseudomonadota</taxon>
        <taxon>Alphaproteobacteria</taxon>
        <taxon>Hyphomicrobiales</taxon>
        <taxon>Boseaceae</taxon>
        <taxon>Bosea</taxon>
    </lineage>
</organism>
<keyword evidence="3" id="KW-1185">Reference proteome</keyword>
<proteinExistence type="predicted"/>
<feature type="non-terminal residue" evidence="2">
    <location>
        <position position="151"/>
    </location>
</feature>
<reference evidence="3" key="1">
    <citation type="journal article" date="2019" name="Int. J. Syst. Evol. Microbiol.">
        <title>The Global Catalogue of Microorganisms (GCM) 10K type strain sequencing project: providing services to taxonomists for standard genome sequencing and annotation.</title>
        <authorList>
            <consortium name="The Broad Institute Genomics Platform"/>
            <consortium name="The Broad Institute Genome Sequencing Center for Infectious Disease"/>
            <person name="Wu L."/>
            <person name="Ma J."/>
        </authorList>
    </citation>
    <scope>NUCLEOTIDE SEQUENCE [LARGE SCALE GENOMIC DNA]</scope>
    <source>
        <strain evidence="3">NCAIM B.01391</strain>
    </source>
</reference>